<keyword evidence="8" id="KW-0472">Membrane</keyword>
<protein>
    <recommendedName>
        <fullName evidence="3">acid phosphatase</fullName>
        <ecNumber evidence="3">3.1.3.2</ecNumber>
    </recommendedName>
</protein>
<dbReference type="InterPro" id="IPR033379">
    <property type="entry name" value="Acid_Pase_AS"/>
</dbReference>
<proteinExistence type="inferred from homology"/>
<dbReference type="PANTHER" id="PTHR11567:SF211">
    <property type="entry name" value="PROSTATIC ACID PHOSPHATASE"/>
    <property type="match status" value="1"/>
</dbReference>
<evidence type="ECO:0000256" key="4">
    <source>
        <dbReference type="ARBA" id="ARBA00022729"/>
    </source>
</evidence>
<keyword evidence="5" id="KW-0378">Hydrolase</keyword>
<dbReference type="PROSITE" id="PS00616">
    <property type="entry name" value="HIS_ACID_PHOSPHAT_1"/>
    <property type="match status" value="1"/>
</dbReference>
<dbReference type="Gene3D" id="3.40.50.1240">
    <property type="entry name" value="Phosphoglycerate mutase-like"/>
    <property type="match status" value="1"/>
</dbReference>
<keyword evidence="4" id="KW-0732">Signal</keyword>
<evidence type="ECO:0000256" key="6">
    <source>
        <dbReference type="ARBA" id="ARBA00023157"/>
    </source>
</evidence>
<dbReference type="EC" id="3.1.3.2" evidence="3"/>
<keyword evidence="8" id="KW-1133">Transmembrane helix</keyword>
<dbReference type="PANTHER" id="PTHR11567">
    <property type="entry name" value="ACID PHOSPHATASE-RELATED"/>
    <property type="match status" value="1"/>
</dbReference>
<evidence type="ECO:0000256" key="2">
    <source>
        <dbReference type="ARBA" id="ARBA00005375"/>
    </source>
</evidence>
<organism evidence="9">
    <name type="scientific">Homalodisca liturata</name>
    <dbReference type="NCBI Taxonomy" id="320908"/>
    <lineage>
        <taxon>Eukaryota</taxon>
        <taxon>Metazoa</taxon>
        <taxon>Ecdysozoa</taxon>
        <taxon>Arthropoda</taxon>
        <taxon>Hexapoda</taxon>
        <taxon>Insecta</taxon>
        <taxon>Pterygota</taxon>
        <taxon>Neoptera</taxon>
        <taxon>Paraneoptera</taxon>
        <taxon>Hemiptera</taxon>
        <taxon>Auchenorrhyncha</taxon>
        <taxon>Membracoidea</taxon>
        <taxon>Cicadellidae</taxon>
        <taxon>Cicadellinae</taxon>
        <taxon>Proconiini</taxon>
        <taxon>Homalodisca</taxon>
    </lineage>
</organism>
<dbReference type="EMBL" id="GECU01009388">
    <property type="protein sequence ID" value="JAS98318.1"/>
    <property type="molecule type" value="Transcribed_RNA"/>
</dbReference>
<dbReference type="GO" id="GO:0003993">
    <property type="term" value="F:acid phosphatase activity"/>
    <property type="evidence" value="ECO:0007669"/>
    <property type="project" value="UniProtKB-EC"/>
</dbReference>
<keyword evidence="6" id="KW-1015">Disulfide bond</keyword>
<keyword evidence="7" id="KW-0325">Glycoprotein</keyword>
<evidence type="ECO:0000256" key="7">
    <source>
        <dbReference type="ARBA" id="ARBA00023180"/>
    </source>
</evidence>
<dbReference type="SUPFAM" id="SSF53254">
    <property type="entry name" value="Phosphoglycerate mutase-like"/>
    <property type="match status" value="1"/>
</dbReference>
<dbReference type="InterPro" id="IPR050645">
    <property type="entry name" value="Histidine_acid_phosphatase"/>
</dbReference>
<dbReference type="InterPro" id="IPR029033">
    <property type="entry name" value="His_PPase_superfam"/>
</dbReference>
<evidence type="ECO:0000256" key="5">
    <source>
        <dbReference type="ARBA" id="ARBA00022801"/>
    </source>
</evidence>
<dbReference type="CDD" id="cd07061">
    <property type="entry name" value="HP_HAP_like"/>
    <property type="match status" value="1"/>
</dbReference>
<dbReference type="Pfam" id="PF00328">
    <property type="entry name" value="His_Phos_2"/>
    <property type="match status" value="1"/>
</dbReference>
<sequence length="405" mass="45574">MVSTSIFVQLAALVFCIVVIIYTFSLSMKSMGDETKVTNSNGTRVSDSLKFAVIISRHGNRGPLFNFPNSPYPVNDTKYWPYGIGQLTTVGRDQMYNLGIKIRVLYNGFLNSMYYNKDFYASSTAIDRALLSGEAFLAGLYPPTGFQLWDKEILWQPIPIYSNSPDKSQDLNECPRYMQERLSAGKIYIADNYTNLTAVVNYLNRITGANLTSILGLFISWDTLTSEEVEGYILPEWTKKVYPQPMNDLAGKLYYSFFASTYTICRLVMGNFVDEMLTVMKSVVNGTLTPDRKMYFYSGHDISLVTLQAILGIPQTSMFTLVAPGSGMVLELHQDPNTEEFSVQVLYIDGSSPDLKVTPLVIPGCGTSCGFDQFLDITQKFTNVSFEKECQLNSDVKRDLLLYYE</sequence>
<keyword evidence="8" id="KW-0812">Transmembrane</keyword>
<dbReference type="AlphaFoldDB" id="A0A1B6JGN8"/>
<feature type="transmembrane region" description="Helical" evidence="8">
    <location>
        <begin position="6"/>
        <end position="26"/>
    </location>
</feature>
<accession>A0A1B6JGN8</accession>
<name>A0A1B6JGN8_9HEMI</name>
<comment type="similarity">
    <text evidence="2">Belongs to the histidine acid phosphatase family.</text>
</comment>
<dbReference type="InterPro" id="IPR000560">
    <property type="entry name" value="His_Pase_clade-2"/>
</dbReference>
<evidence type="ECO:0000313" key="9">
    <source>
        <dbReference type="EMBL" id="JAS98318.1"/>
    </source>
</evidence>
<gene>
    <name evidence="9" type="ORF">g.8473</name>
</gene>
<reference evidence="9" key="1">
    <citation type="submission" date="2015-11" db="EMBL/GenBank/DDBJ databases">
        <title>De novo transcriptome assembly of four potential Pierce s Disease insect vectors from Arizona vineyards.</title>
        <authorList>
            <person name="Tassone E.E."/>
        </authorList>
    </citation>
    <scope>NUCLEOTIDE SEQUENCE</scope>
</reference>
<comment type="catalytic activity">
    <reaction evidence="1">
        <text>a phosphate monoester + H2O = an alcohol + phosphate</text>
        <dbReference type="Rhea" id="RHEA:15017"/>
        <dbReference type="ChEBI" id="CHEBI:15377"/>
        <dbReference type="ChEBI" id="CHEBI:30879"/>
        <dbReference type="ChEBI" id="CHEBI:43474"/>
        <dbReference type="ChEBI" id="CHEBI:67140"/>
        <dbReference type="EC" id="3.1.3.2"/>
    </reaction>
</comment>
<evidence type="ECO:0000256" key="1">
    <source>
        <dbReference type="ARBA" id="ARBA00000032"/>
    </source>
</evidence>
<evidence type="ECO:0000256" key="3">
    <source>
        <dbReference type="ARBA" id="ARBA00012646"/>
    </source>
</evidence>
<evidence type="ECO:0000256" key="8">
    <source>
        <dbReference type="SAM" id="Phobius"/>
    </source>
</evidence>